<accession>A0A926I559</accession>
<dbReference type="Pfam" id="PF00126">
    <property type="entry name" value="HTH_1"/>
    <property type="match status" value="1"/>
</dbReference>
<reference evidence="6" key="1">
    <citation type="submission" date="2020-08" db="EMBL/GenBank/DDBJ databases">
        <title>Genome public.</title>
        <authorList>
            <person name="Liu C."/>
            <person name="Sun Q."/>
        </authorList>
    </citation>
    <scope>NUCLEOTIDE SEQUENCE</scope>
    <source>
        <strain evidence="6">NSJ-31</strain>
    </source>
</reference>
<dbReference type="InterPro" id="IPR000847">
    <property type="entry name" value="LysR_HTH_N"/>
</dbReference>
<dbReference type="InterPro" id="IPR005119">
    <property type="entry name" value="LysR_subst-bd"/>
</dbReference>
<evidence type="ECO:0000313" key="7">
    <source>
        <dbReference type="Proteomes" id="UP000653127"/>
    </source>
</evidence>
<sequence>MTQRLLYIFLAVVDEGTMSAAAKKLYIAQPSISGAIAELERHYNTKLFDRLGRRLYLTEAGRRLSIHARRLLEMERQMELEMRENAQNTPLRLGATVTVGATILSGIIKRLNSPAAPFVRIDNSAEIETLLLKSELDAALVEGCVHSPDLLVKPVIQDELILLCPPGHPFAQKREISLHMLDQQPFILREAGSGTRSLFEETLRSHNIAIRQQWVCSSPAAILQAVENGLGLTVISRRLAQEKMDQGRVCGVAFENHCLQRDFSLVYHRDKYLTPQLLEFFVQCEEV</sequence>
<dbReference type="InterPro" id="IPR036388">
    <property type="entry name" value="WH-like_DNA-bd_sf"/>
</dbReference>
<comment type="caution">
    <text evidence="6">The sequence shown here is derived from an EMBL/GenBank/DDBJ whole genome shotgun (WGS) entry which is preliminary data.</text>
</comment>
<dbReference type="AlphaFoldDB" id="A0A926I559"/>
<dbReference type="GO" id="GO:0003700">
    <property type="term" value="F:DNA-binding transcription factor activity"/>
    <property type="evidence" value="ECO:0007669"/>
    <property type="project" value="InterPro"/>
</dbReference>
<dbReference type="FunFam" id="1.10.10.10:FF:000001">
    <property type="entry name" value="LysR family transcriptional regulator"/>
    <property type="match status" value="1"/>
</dbReference>
<dbReference type="PANTHER" id="PTHR30126">
    <property type="entry name" value="HTH-TYPE TRANSCRIPTIONAL REGULATOR"/>
    <property type="match status" value="1"/>
</dbReference>
<evidence type="ECO:0000256" key="2">
    <source>
        <dbReference type="ARBA" id="ARBA00023015"/>
    </source>
</evidence>
<proteinExistence type="inferred from homology"/>
<dbReference type="Gene3D" id="1.10.10.10">
    <property type="entry name" value="Winged helix-like DNA-binding domain superfamily/Winged helix DNA-binding domain"/>
    <property type="match status" value="1"/>
</dbReference>
<keyword evidence="2" id="KW-0805">Transcription regulation</keyword>
<comment type="similarity">
    <text evidence="1">Belongs to the LysR transcriptional regulatory family.</text>
</comment>
<dbReference type="Proteomes" id="UP000653127">
    <property type="component" value="Unassembled WGS sequence"/>
</dbReference>
<gene>
    <name evidence="6" type="ORF">H8711_09260</name>
</gene>
<name>A0A926I559_9FIRM</name>
<keyword evidence="3" id="KW-0238">DNA-binding</keyword>
<dbReference type="RefSeq" id="WP_249283190.1">
    <property type="nucleotide sequence ID" value="NZ_JACRST010000014.1"/>
</dbReference>
<evidence type="ECO:0000259" key="5">
    <source>
        <dbReference type="PROSITE" id="PS50931"/>
    </source>
</evidence>
<dbReference type="PROSITE" id="PS50931">
    <property type="entry name" value="HTH_LYSR"/>
    <property type="match status" value="1"/>
</dbReference>
<protein>
    <submittedName>
        <fullName evidence="6">LysR family transcriptional regulator</fullName>
    </submittedName>
</protein>
<evidence type="ECO:0000256" key="1">
    <source>
        <dbReference type="ARBA" id="ARBA00009437"/>
    </source>
</evidence>
<evidence type="ECO:0000313" key="6">
    <source>
        <dbReference type="EMBL" id="MBC8547115.1"/>
    </source>
</evidence>
<dbReference type="InterPro" id="IPR036390">
    <property type="entry name" value="WH_DNA-bd_sf"/>
</dbReference>
<evidence type="ECO:0000256" key="4">
    <source>
        <dbReference type="ARBA" id="ARBA00023163"/>
    </source>
</evidence>
<dbReference type="EMBL" id="JACRST010000014">
    <property type="protein sequence ID" value="MBC8547115.1"/>
    <property type="molecule type" value="Genomic_DNA"/>
</dbReference>
<organism evidence="6 7">
    <name type="scientific">Ligaoa zhengdingensis</name>
    <dbReference type="NCBI Taxonomy" id="2763658"/>
    <lineage>
        <taxon>Bacteria</taxon>
        <taxon>Bacillati</taxon>
        <taxon>Bacillota</taxon>
        <taxon>Clostridia</taxon>
        <taxon>Eubacteriales</taxon>
        <taxon>Oscillospiraceae</taxon>
        <taxon>Ligaoa</taxon>
    </lineage>
</organism>
<dbReference type="Pfam" id="PF03466">
    <property type="entry name" value="LysR_substrate"/>
    <property type="match status" value="1"/>
</dbReference>
<keyword evidence="4" id="KW-0804">Transcription</keyword>
<dbReference type="GO" id="GO:0000976">
    <property type="term" value="F:transcription cis-regulatory region binding"/>
    <property type="evidence" value="ECO:0007669"/>
    <property type="project" value="TreeGrafter"/>
</dbReference>
<feature type="domain" description="HTH lysR-type" evidence="5">
    <location>
        <begin position="1"/>
        <end position="58"/>
    </location>
</feature>
<evidence type="ECO:0000256" key="3">
    <source>
        <dbReference type="ARBA" id="ARBA00023125"/>
    </source>
</evidence>
<dbReference type="PANTHER" id="PTHR30126:SF94">
    <property type="entry name" value="LYSR FAMILY TRANSCRIPTIONAL REGULATOR"/>
    <property type="match status" value="1"/>
</dbReference>
<keyword evidence="7" id="KW-1185">Reference proteome</keyword>
<dbReference type="SUPFAM" id="SSF53850">
    <property type="entry name" value="Periplasmic binding protein-like II"/>
    <property type="match status" value="1"/>
</dbReference>
<dbReference type="PRINTS" id="PR00039">
    <property type="entry name" value="HTHLYSR"/>
</dbReference>
<dbReference type="SUPFAM" id="SSF46785">
    <property type="entry name" value="Winged helix' DNA-binding domain"/>
    <property type="match status" value="1"/>
</dbReference>
<dbReference type="Gene3D" id="3.40.190.290">
    <property type="match status" value="1"/>
</dbReference>